<evidence type="ECO:0000313" key="1">
    <source>
        <dbReference type="EMBL" id="CAJ0576493.1"/>
    </source>
</evidence>
<protein>
    <submittedName>
        <fullName evidence="1">Uncharacterized protein</fullName>
    </submittedName>
</protein>
<keyword evidence="2" id="KW-1185">Reference proteome</keyword>
<reference evidence="1" key="1">
    <citation type="submission" date="2023-06" db="EMBL/GenBank/DDBJ databases">
        <authorList>
            <person name="Delattre M."/>
        </authorList>
    </citation>
    <scope>NUCLEOTIDE SEQUENCE</scope>
    <source>
        <strain evidence="1">AF72</strain>
    </source>
</reference>
<feature type="non-terminal residue" evidence="1">
    <location>
        <position position="313"/>
    </location>
</feature>
<name>A0AA36CW89_9BILA</name>
<accession>A0AA36CW89</accession>
<evidence type="ECO:0000313" key="2">
    <source>
        <dbReference type="Proteomes" id="UP001177023"/>
    </source>
</evidence>
<dbReference type="AlphaFoldDB" id="A0AA36CW89"/>
<sequence length="313" mass="33298">MMTTDSSAKTVTFADVVASMRRAEKLGAYFLINAEWDEILRDGAAAPSLDTGSQTPIEPIFSPAPSRLCIQCNPSVNSLPPSSSLTQVSVDFSRLFARSSSSILSAVFPLSETCLRQASEVQSIDQAPATTQCQCSTCDYVRDYLAAYSAQSKVETLAESEPSTIKASASASCDDLVAAAEPSFALFSSSLNTDSLCSCIGQQRPAPELTYSPVLIDESGELEAPFGGQWNDVVRLPTPVPSAKVLIPMLPAPKPAEPIVEGREPVAPVSPVDPNTMQLSEKAVLWLSFRAICDAALNDIEGKLRGMKLAGQQ</sequence>
<organism evidence="1 2">
    <name type="scientific">Mesorhabditis spiculigera</name>
    <dbReference type="NCBI Taxonomy" id="96644"/>
    <lineage>
        <taxon>Eukaryota</taxon>
        <taxon>Metazoa</taxon>
        <taxon>Ecdysozoa</taxon>
        <taxon>Nematoda</taxon>
        <taxon>Chromadorea</taxon>
        <taxon>Rhabditida</taxon>
        <taxon>Rhabditina</taxon>
        <taxon>Rhabditomorpha</taxon>
        <taxon>Rhabditoidea</taxon>
        <taxon>Rhabditidae</taxon>
        <taxon>Mesorhabditinae</taxon>
        <taxon>Mesorhabditis</taxon>
    </lineage>
</organism>
<gene>
    <name evidence="1" type="ORF">MSPICULIGERA_LOCUS14784</name>
</gene>
<dbReference type="Proteomes" id="UP001177023">
    <property type="component" value="Unassembled WGS sequence"/>
</dbReference>
<comment type="caution">
    <text evidence="1">The sequence shown here is derived from an EMBL/GenBank/DDBJ whole genome shotgun (WGS) entry which is preliminary data.</text>
</comment>
<dbReference type="EMBL" id="CATQJA010002644">
    <property type="protein sequence ID" value="CAJ0576493.1"/>
    <property type="molecule type" value="Genomic_DNA"/>
</dbReference>
<proteinExistence type="predicted"/>